<keyword evidence="8" id="KW-0963">Cytoplasm</keyword>
<evidence type="ECO:0000256" key="6">
    <source>
        <dbReference type="ARBA" id="ARBA00023027"/>
    </source>
</evidence>
<evidence type="ECO:0000313" key="9">
    <source>
        <dbReference type="EMBL" id="MBC5640167.1"/>
    </source>
</evidence>
<protein>
    <recommendedName>
        <fullName evidence="8">NAD kinase</fullName>
        <ecNumber evidence="8">2.7.1.23</ecNumber>
    </recommendedName>
    <alternativeName>
        <fullName evidence="8">ATP-dependent NAD kinase</fullName>
    </alternativeName>
</protein>
<sequence>MKHVLIALNPSKDKDGLILYNVISKVSHEFEGVKIKVLNSYELASNEIDDDIDLVIVLGGDGTILSVARDINGYKDIPILGVNIGNLGFLSSVEYGELESSLKKIKKGLYSKQKRILLQCNNGEKSNVLRALNDVVIARGTLSRIIKFDIYIDKKLYISFKGDGLIIATPTGSTAYSFSAGGPFIYPDVDVVTITPICPHTKAMQPIVLNSSSVIEIKVDNNNEEIYLTVDGQKVIKKEDDEIITITKSEHYAEIILLDDYDYFNVLRKKILYNSEKEEGE</sequence>
<feature type="binding site" evidence="8">
    <location>
        <position position="233"/>
    </location>
    <ligand>
        <name>NAD(+)</name>
        <dbReference type="ChEBI" id="CHEBI:57540"/>
    </ligand>
</feature>
<dbReference type="InterPro" id="IPR016064">
    <property type="entry name" value="NAD/diacylglycerol_kinase_sf"/>
</dbReference>
<dbReference type="PANTHER" id="PTHR20275:SF0">
    <property type="entry name" value="NAD KINASE"/>
    <property type="match status" value="1"/>
</dbReference>
<keyword evidence="10" id="KW-1185">Reference proteome</keyword>
<comment type="similarity">
    <text evidence="8">Belongs to the NAD kinase family.</text>
</comment>
<dbReference type="Gene3D" id="2.60.200.30">
    <property type="entry name" value="Probable inorganic polyphosphate/atp-NAD kinase, domain 2"/>
    <property type="match status" value="1"/>
</dbReference>
<dbReference type="InterPro" id="IPR017437">
    <property type="entry name" value="ATP-NAD_kinase_PpnK-typ_C"/>
</dbReference>
<proteinExistence type="inferred from homology"/>
<feature type="binding site" evidence="8">
    <location>
        <begin position="61"/>
        <end position="62"/>
    </location>
    <ligand>
        <name>NAD(+)</name>
        <dbReference type="ChEBI" id="CHEBI:57540"/>
    </ligand>
</feature>
<dbReference type="EC" id="2.7.1.23" evidence="8"/>
<keyword evidence="5 8" id="KW-0521">NADP</keyword>
<dbReference type="InterPro" id="IPR017438">
    <property type="entry name" value="ATP-NAD_kinase_N"/>
</dbReference>
<dbReference type="GO" id="GO:0019674">
    <property type="term" value="P:NAD+ metabolic process"/>
    <property type="evidence" value="ECO:0007669"/>
    <property type="project" value="InterPro"/>
</dbReference>
<dbReference type="Gene3D" id="3.40.50.10330">
    <property type="entry name" value="Probable inorganic polyphosphate/atp-NAD kinase, domain 1"/>
    <property type="match status" value="1"/>
</dbReference>
<dbReference type="GO" id="GO:0051287">
    <property type="term" value="F:NAD binding"/>
    <property type="evidence" value="ECO:0007669"/>
    <property type="project" value="UniProtKB-ARBA"/>
</dbReference>
<dbReference type="EMBL" id="JACOOQ010000010">
    <property type="protein sequence ID" value="MBC5640167.1"/>
    <property type="molecule type" value="Genomic_DNA"/>
</dbReference>
<accession>A0A8I0DP55</accession>
<dbReference type="GO" id="GO:0046872">
    <property type="term" value="F:metal ion binding"/>
    <property type="evidence" value="ECO:0007669"/>
    <property type="project" value="UniProtKB-UniRule"/>
</dbReference>
<feature type="active site" description="Proton acceptor" evidence="8">
    <location>
        <position position="61"/>
    </location>
</feature>
<evidence type="ECO:0000313" key="10">
    <source>
        <dbReference type="Proteomes" id="UP000662088"/>
    </source>
</evidence>
<feature type="binding site" evidence="8">
    <location>
        <begin position="133"/>
        <end position="134"/>
    </location>
    <ligand>
        <name>NAD(+)</name>
        <dbReference type="ChEBI" id="CHEBI:57540"/>
    </ligand>
</feature>
<feature type="binding site" evidence="8">
    <location>
        <position position="161"/>
    </location>
    <ligand>
        <name>NAD(+)</name>
        <dbReference type="ChEBI" id="CHEBI:57540"/>
    </ligand>
</feature>
<evidence type="ECO:0000256" key="4">
    <source>
        <dbReference type="ARBA" id="ARBA00022840"/>
    </source>
</evidence>
<comment type="cofactor">
    <cofactor evidence="8">
        <name>a divalent metal cation</name>
        <dbReference type="ChEBI" id="CHEBI:60240"/>
    </cofactor>
</comment>
<reference evidence="9" key="1">
    <citation type="submission" date="2020-08" db="EMBL/GenBank/DDBJ databases">
        <title>Genome public.</title>
        <authorList>
            <person name="Liu C."/>
            <person name="Sun Q."/>
        </authorList>
    </citation>
    <scope>NUCLEOTIDE SEQUENCE</scope>
    <source>
        <strain evidence="9">NSJ-42</strain>
    </source>
</reference>
<dbReference type="GO" id="GO:0005524">
    <property type="term" value="F:ATP binding"/>
    <property type="evidence" value="ECO:0007669"/>
    <property type="project" value="UniProtKB-KW"/>
</dbReference>
<dbReference type="Pfam" id="PF01513">
    <property type="entry name" value="NAD_kinase"/>
    <property type="match status" value="1"/>
</dbReference>
<evidence type="ECO:0000256" key="5">
    <source>
        <dbReference type="ARBA" id="ARBA00022857"/>
    </source>
</evidence>
<dbReference type="RefSeq" id="WP_022212601.1">
    <property type="nucleotide sequence ID" value="NZ_JACOOQ010000010.1"/>
</dbReference>
<feature type="binding site" evidence="8">
    <location>
        <position position="144"/>
    </location>
    <ligand>
        <name>NAD(+)</name>
        <dbReference type="ChEBI" id="CHEBI:57540"/>
    </ligand>
</feature>
<gene>
    <name evidence="8" type="primary">nadK</name>
    <name evidence="9" type="ORF">H8R92_06930</name>
</gene>
<keyword evidence="2 8" id="KW-0547">Nucleotide-binding</keyword>
<evidence type="ECO:0000256" key="3">
    <source>
        <dbReference type="ARBA" id="ARBA00022777"/>
    </source>
</evidence>
<dbReference type="InterPro" id="IPR002504">
    <property type="entry name" value="NADK"/>
</dbReference>
<organism evidence="9 10">
    <name type="scientific">Clostridium lentum</name>
    <dbReference type="NCBI Taxonomy" id="2763037"/>
    <lineage>
        <taxon>Bacteria</taxon>
        <taxon>Bacillati</taxon>
        <taxon>Bacillota</taxon>
        <taxon>Clostridia</taxon>
        <taxon>Eubacteriales</taxon>
        <taxon>Clostridiaceae</taxon>
        <taxon>Clostridium</taxon>
    </lineage>
</organism>
<dbReference type="SUPFAM" id="SSF111331">
    <property type="entry name" value="NAD kinase/diacylglycerol kinase-like"/>
    <property type="match status" value="1"/>
</dbReference>
<feature type="binding site" evidence="8">
    <location>
        <position position="163"/>
    </location>
    <ligand>
        <name>NAD(+)</name>
        <dbReference type="ChEBI" id="CHEBI:57540"/>
    </ligand>
</feature>
<comment type="caution">
    <text evidence="8">Lacks conserved residue(s) required for the propagation of feature annotation.</text>
</comment>
<dbReference type="FunFam" id="2.60.200.30:FF:000009">
    <property type="entry name" value="Poly(P)/ATP NAD kinase"/>
    <property type="match status" value="1"/>
</dbReference>
<comment type="caution">
    <text evidence="9">The sequence shown here is derived from an EMBL/GenBank/DDBJ whole genome shotgun (WGS) entry which is preliminary data.</text>
</comment>
<comment type="function">
    <text evidence="8">Involved in the regulation of the intracellular balance of NAD and NADP, and is a key enzyme in the biosynthesis of NADP. Catalyzes specifically the phosphorylation on 2'-hydroxyl of the adenosine moiety of NAD to yield NADP.</text>
</comment>
<comment type="subcellular location">
    <subcellularLocation>
        <location evidence="8">Cytoplasm</location>
    </subcellularLocation>
</comment>
<dbReference type="Proteomes" id="UP000662088">
    <property type="component" value="Unassembled WGS sequence"/>
</dbReference>
<keyword evidence="4 8" id="KW-0067">ATP-binding</keyword>
<keyword evidence="6 8" id="KW-0520">NAD</keyword>
<dbReference type="HAMAP" id="MF_00361">
    <property type="entry name" value="NAD_kinase"/>
    <property type="match status" value="1"/>
</dbReference>
<feature type="binding site" evidence="8">
    <location>
        <begin position="174"/>
        <end position="179"/>
    </location>
    <ligand>
        <name>NAD(+)</name>
        <dbReference type="ChEBI" id="CHEBI:57540"/>
    </ligand>
</feature>
<evidence type="ECO:0000256" key="8">
    <source>
        <dbReference type="HAMAP-Rule" id="MF_00361"/>
    </source>
</evidence>
<dbReference type="PANTHER" id="PTHR20275">
    <property type="entry name" value="NAD KINASE"/>
    <property type="match status" value="1"/>
</dbReference>
<keyword evidence="1 8" id="KW-0808">Transferase</keyword>
<evidence type="ECO:0000256" key="7">
    <source>
        <dbReference type="ARBA" id="ARBA00047925"/>
    </source>
</evidence>
<dbReference type="AlphaFoldDB" id="A0A8I0DP55"/>
<keyword evidence="3 8" id="KW-0418">Kinase</keyword>
<name>A0A8I0DP55_9CLOT</name>
<evidence type="ECO:0000256" key="2">
    <source>
        <dbReference type="ARBA" id="ARBA00022741"/>
    </source>
</evidence>
<dbReference type="Pfam" id="PF20143">
    <property type="entry name" value="NAD_kinase_C"/>
    <property type="match status" value="1"/>
</dbReference>
<dbReference type="GO" id="GO:0005737">
    <property type="term" value="C:cytoplasm"/>
    <property type="evidence" value="ECO:0007669"/>
    <property type="project" value="UniProtKB-SubCell"/>
</dbReference>
<evidence type="ECO:0000256" key="1">
    <source>
        <dbReference type="ARBA" id="ARBA00022679"/>
    </source>
</evidence>
<dbReference type="GO" id="GO:0006741">
    <property type="term" value="P:NADP+ biosynthetic process"/>
    <property type="evidence" value="ECO:0007669"/>
    <property type="project" value="UniProtKB-UniRule"/>
</dbReference>
<dbReference type="GO" id="GO:0003951">
    <property type="term" value="F:NAD+ kinase activity"/>
    <property type="evidence" value="ECO:0007669"/>
    <property type="project" value="UniProtKB-UniRule"/>
</dbReference>
<comment type="catalytic activity">
    <reaction evidence="7 8">
        <text>NAD(+) + ATP = ADP + NADP(+) + H(+)</text>
        <dbReference type="Rhea" id="RHEA:18629"/>
        <dbReference type="ChEBI" id="CHEBI:15378"/>
        <dbReference type="ChEBI" id="CHEBI:30616"/>
        <dbReference type="ChEBI" id="CHEBI:57540"/>
        <dbReference type="ChEBI" id="CHEBI:58349"/>
        <dbReference type="ChEBI" id="CHEBI:456216"/>
        <dbReference type="EC" id="2.7.1.23"/>
    </reaction>
</comment>